<dbReference type="Proteomes" id="UP001285441">
    <property type="component" value="Unassembled WGS sequence"/>
</dbReference>
<reference evidence="10" key="2">
    <citation type="submission" date="2023-06" db="EMBL/GenBank/DDBJ databases">
        <authorList>
            <consortium name="Lawrence Berkeley National Laboratory"/>
            <person name="Haridas S."/>
            <person name="Hensen N."/>
            <person name="Bonometti L."/>
            <person name="Westerberg I."/>
            <person name="Brannstrom I.O."/>
            <person name="Guillou S."/>
            <person name="Cros-Aarteil S."/>
            <person name="Calhoun S."/>
            <person name="Kuo A."/>
            <person name="Mondo S."/>
            <person name="Pangilinan J."/>
            <person name="Riley R."/>
            <person name="LaButti K."/>
            <person name="Andreopoulos B."/>
            <person name="Lipzen A."/>
            <person name="Chen C."/>
            <person name="Yanf M."/>
            <person name="Daum C."/>
            <person name="Ng V."/>
            <person name="Clum A."/>
            <person name="Steindorff A."/>
            <person name="Ohm R."/>
            <person name="Martin F."/>
            <person name="Silar P."/>
            <person name="Natvig D."/>
            <person name="Lalanne C."/>
            <person name="Gautier V."/>
            <person name="Ament-velasquez S.L."/>
            <person name="Kruys A."/>
            <person name="Hutchinson M.I."/>
            <person name="Powell A.J."/>
            <person name="Barry K."/>
            <person name="Miller A.N."/>
            <person name="Grigoriev I.V."/>
            <person name="Debuchy R."/>
            <person name="Gladieux P."/>
            <person name="Thoren M.H."/>
            <person name="Johannesson H."/>
        </authorList>
    </citation>
    <scope>NUCLEOTIDE SEQUENCE</scope>
    <source>
        <strain evidence="10">CBS 232.78</strain>
    </source>
</reference>
<reference evidence="10" key="1">
    <citation type="journal article" date="2023" name="Mol. Phylogenet. Evol.">
        <title>Genome-scale phylogeny and comparative genomics of the fungal order Sordariales.</title>
        <authorList>
            <person name="Hensen N."/>
            <person name="Bonometti L."/>
            <person name="Westerberg I."/>
            <person name="Brannstrom I.O."/>
            <person name="Guillou S."/>
            <person name="Cros-Aarteil S."/>
            <person name="Calhoun S."/>
            <person name="Haridas S."/>
            <person name="Kuo A."/>
            <person name="Mondo S."/>
            <person name="Pangilinan J."/>
            <person name="Riley R."/>
            <person name="LaButti K."/>
            <person name="Andreopoulos B."/>
            <person name="Lipzen A."/>
            <person name="Chen C."/>
            <person name="Yan M."/>
            <person name="Daum C."/>
            <person name="Ng V."/>
            <person name="Clum A."/>
            <person name="Steindorff A."/>
            <person name="Ohm R.A."/>
            <person name="Martin F."/>
            <person name="Silar P."/>
            <person name="Natvig D.O."/>
            <person name="Lalanne C."/>
            <person name="Gautier V."/>
            <person name="Ament-Velasquez S.L."/>
            <person name="Kruys A."/>
            <person name="Hutchinson M.I."/>
            <person name="Powell A.J."/>
            <person name="Barry K."/>
            <person name="Miller A.N."/>
            <person name="Grigoriev I.V."/>
            <person name="Debuchy R."/>
            <person name="Gladieux P."/>
            <person name="Hiltunen Thoren M."/>
            <person name="Johannesson H."/>
        </authorList>
    </citation>
    <scope>NUCLEOTIDE SEQUENCE</scope>
    <source>
        <strain evidence="10">CBS 232.78</strain>
    </source>
</reference>
<keyword evidence="3" id="KW-0862">Zinc</keyword>
<dbReference type="InterPro" id="IPR051615">
    <property type="entry name" value="Transcr_Regulatory_Elem"/>
</dbReference>
<dbReference type="GO" id="GO:0000981">
    <property type="term" value="F:DNA-binding transcription factor activity, RNA polymerase II-specific"/>
    <property type="evidence" value="ECO:0007669"/>
    <property type="project" value="InterPro"/>
</dbReference>
<keyword evidence="11" id="KW-1185">Reference proteome</keyword>
<dbReference type="CDD" id="cd00067">
    <property type="entry name" value="GAL4"/>
    <property type="match status" value="1"/>
</dbReference>
<dbReference type="SMART" id="SM00906">
    <property type="entry name" value="Fungal_trans"/>
    <property type="match status" value="1"/>
</dbReference>
<dbReference type="Gene3D" id="4.10.240.10">
    <property type="entry name" value="Zn(2)-C6 fungal-type DNA-binding domain"/>
    <property type="match status" value="1"/>
</dbReference>
<keyword evidence="7" id="KW-0539">Nucleus</keyword>
<evidence type="ECO:0000256" key="2">
    <source>
        <dbReference type="ARBA" id="ARBA00022723"/>
    </source>
</evidence>
<feature type="domain" description="Zn(2)-C6 fungal-type" evidence="9">
    <location>
        <begin position="118"/>
        <end position="150"/>
    </location>
</feature>
<organism evidence="10 11">
    <name type="scientific">Podospora didyma</name>
    <dbReference type="NCBI Taxonomy" id="330526"/>
    <lineage>
        <taxon>Eukaryota</taxon>
        <taxon>Fungi</taxon>
        <taxon>Dikarya</taxon>
        <taxon>Ascomycota</taxon>
        <taxon>Pezizomycotina</taxon>
        <taxon>Sordariomycetes</taxon>
        <taxon>Sordariomycetidae</taxon>
        <taxon>Sordariales</taxon>
        <taxon>Podosporaceae</taxon>
        <taxon>Podospora</taxon>
    </lineage>
</organism>
<feature type="region of interest" description="Disordered" evidence="8">
    <location>
        <begin position="940"/>
        <end position="964"/>
    </location>
</feature>
<feature type="region of interest" description="Disordered" evidence="8">
    <location>
        <begin position="181"/>
        <end position="239"/>
    </location>
</feature>
<evidence type="ECO:0000259" key="9">
    <source>
        <dbReference type="PROSITE" id="PS50048"/>
    </source>
</evidence>
<evidence type="ECO:0000256" key="7">
    <source>
        <dbReference type="ARBA" id="ARBA00023242"/>
    </source>
</evidence>
<dbReference type="PANTHER" id="PTHR31313">
    <property type="entry name" value="TY1 ENHANCER ACTIVATOR"/>
    <property type="match status" value="1"/>
</dbReference>
<dbReference type="PROSITE" id="PS50048">
    <property type="entry name" value="ZN2_CY6_FUNGAL_2"/>
    <property type="match status" value="1"/>
</dbReference>
<comment type="subcellular location">
    <subcellularLocation>
        <location evidence="1">Nucleus</location>
    </subcellularLocation>
</comment>
<dbReference type="PROSITE" id="PS00463">
    <property type="entry name" value="ZN2_CY6_FUNGAL_1"/>
    <property type="match status" value="1"/>
</dbReference>
<evidence type="ECO:0000256" key="5">
    <source>
        <dbReference type="ARBA" id="ARBA00023125"/>
    </source>
</evidence>
<feature type="compositionally biased region" description="Polar residues" evidence="8">
    <location>
        <begin position="213"/>
        <end position="224"/>
    </location>
</feature>
<proteinExistence type="predicted"/>
<evidence type="ECO:0000256" key="1">
    <source>
        <dbReference type="ARBA" id="ARBA00004123"/>
    </source>
</evidence>
<dbReference type="InterPro" id="IPR001138">
    <property type="entry name" value="Zn2Cys6_DnaBD"/>
</dbReference>
<evidence type="ECO:0000256" key="8">
    <source>
        <dbReference type="SAM" id="MobiDB-lite"/>
    </source>
</evidence>
<feature type="region of interest" description="Disordered" evidence="8">
    <location>
        <begin position="74"/>
        <end position="112"/>
    </location>
</feature>
<dbReference type="GO" id="GO:0006351">
    <property type="term" value="P:DNA-templated transcription"/>
    <property type="evidence" value="ECO:0007669"/>
    <property type="project" value="InterPro"/>
</dbReference>
<gene>
    <name evidence="10" type="ORF">B0H63DRAFT_472848</name>
</gene>
<evidence type="ECO:0000256" key="3">
    <source>
        <dbReference type="ARBA" id="ARBA00022833"/>
    </source>
</evidence>
<dbReference type="AlphaFoldDB" id="A0AAE0NPP1"/>
<feature type="compositionally biased region" description="Polar residues" evidence="8">
    <location>
        <begin position="945"/>
        <end position="955"/>
    </location>
</feature>
<keyword evidence="4" id="KW-0805">Transcription regulation</keyword>
<dbReference type="EMBL" id="JAULSW010000004">
    <property type="protein sequence ID" value="KAK3385399.1"/>
    <property type="molecule type" value="Genomic_DNA"/>
</dbReference>
<dbReference type="Pfam" id="PF00172">
    <property type="entry name" value="Zn_clus"/>
    <property type="match status" value="1"/>
</dbReference>
<feature type="region of interest" description="Disordered" evidence="8">
    <location>
        <begin position="845"/>
        <end position="893"/>
    </location>
</feature>
<evidence type="ECO:0000313" key="10">
    <source>
        <dbReference type="EMBL" id="KAK3385399.1"/>
    </source>
</evidence>
<dbReference type="GO" id="GO:0003677">
    <property type="term" value="F:DNA binding"/>
    <property type="evidence" value="ECO:0007669"/>
    <property type="project" value="UniProtKB-KW"/>
</dbReference>
<keyword evidence="5" id="KW-0238">DNA-binding</keyword>
<dbReference type="InterPro" id="IPR007219">
    <property type="entry name" value="XnlR_reg_dom"/>
</dbReference>
<dbReference type="InterPro" id="IPR036864">
    <property type="entry name" value="Zn2-C6_fun-type_DNA-bd_sf"/>
</dbReference>
<feature type="compositionally biased region" description="Polar residues" evidence="8">
    <location>
        <begin position="93"/>
        <end position="103"/>
    </location>
</feature>
<feature type="region of interest" description="Disordered" evidence="8">
    <location>
        <begin position="1003"/>
        <end position="1026"/>
    </location>
</feature>
<evidence type="ECO:0000256" key="4">
    <source>
        <dbReference type="ARBA" id="ARBA00023015"/>
    </source>
</evidence>
<protein>
    <submittedName>
        <fullName evidence="10">Fungal-specific transcription factor domain-containing protein</fullName>
    </submittedName>
</protein>
<dbReference type="SMART" id="SM00066">
    <property type="entry name" value="GAL4"/>
    <property type="match status" value="1"/>
</dbReference>
<feature type="compositionally biased region" description="Low complexity" evidence="8">
    <location>
        <begin position="1009"/>
        <end position="1018"/>
    </location>
</feature>
<comment type="caution">
    <text evidence="10">The sequence shown here is derived from an EMBL/GenBank/DDBJ whole genome shotgun (WGS) entry which is preliminary data.</text>
</comment>
<dbReference type="GO" id="GO:0008270">
    <property type="term" value="F:zinc ion binding"/>
    <property type="evidence" value="ECO:0007669"/>
    <property type="project" value="InterPro"/>
</dbReference>
<dbReference type="CDD" id="cd12148">
    <property type="entry name" value="fungal_TF_MHR"/>
    <property type="match status" value="1"/>
</dbReference>
<keyword evidence="2" id="KW-0479">Metal-binding</keyword>
<dbReference type="PANTHER" id="PTHR31313:SF81">
    <property type="entry name" value="TY1 ENHANCER ACTIVATOR"/>
    <property type="match status" value="1"/>
</dbReference>
<keyword evidence="6" id="KW-0804">Transcription</keyword>
<dbReference type="SUPFAM" id="SSF57701">
    <property type="entry name" value="Zn2/Cys6 DNA-binding domain"/>
    <property type="match status" value="1"/>
</dbReference>
<feature type="compositionally biased region" description="Polar residues" evidence="8">
    <location>
        <begin position="877"/>
        <end position="893"/>
    </location>
</feature>
<evidence type="ECO:0000256" key="6">
    <source>
        <dbReference type="ARBA" id="ARBA00023163"/>
    </source>
</evidence>
<accession>A0AAE0NPP1</accession>
<name>A0AAE0NPP1_9PEZI</name>
<dbReference type="Pfam" id="PF04082">
    <property type="entry name" value="Fungal_trans"/>
    <property type="match status" value="1"/>
</dbReference>
<dbReference type="GO" id="GO:0005634">
    <property type="term" value="C:nucleus"/>
    <property type="evidence" value="ECO:0007669"/>
    <property type="project" value="UniProtKB-SubCell"/>
</dbReference>
<evidence type="ECO:0000313" key="11">
    <source>
        <dbReference type="Proteomes" id="UP001285441"/>
    </source>
</evidence>
<sequence length="1131" mass="123927">MYVCACLRDGRAQSVCLFFSPSLLLSRFSSPPISILTGDSLFQDSECRSALHGSARNRCFPYCDVQIRTMTSSSSLLGKRRSPSEGAGDTSDGESASTPAHSSHQSRKQQVRHRASVACASCRERRIRCVVPEGASECTQCKRSGAECIIKNDDERRRPISKAYMSSLSSRISLLEGMLKERGVSPPPTVHPPKTRHEAQEIQQQQNNAVREASQQFESLPTSSPEREASAPLPSGEEEHLLKQSIRPEGLLASMPGPIDPMLSQNFESIKDGNARRLLCAEGNLVFDHTLGRHRFFGSTANSHVYAESSCPLDSRGLSEQARRADRVVRALPNLTRDYLMSCFWSSFNSALQVVDRAAFEAEQDSPSPKFYSSFLHVTMLAAGYRYADREREDVKRITMRNWESTFHREAKYMMDIELERPGAIPSVQALLILADLECGVGRDSTGWMYLGMANRLAFDIGLHVGCNLGGISHTEKRIRRQVMAACVLLDRQWAVLLGRPTSIKNQDISMDLTSTGFSPLSPDISEMPFLDPGMAPSIAIEAAIHQQLFALMELAGKIADAQNTTHSAAAMSALSGSKEAAYLHVITLDRHLQNWYRRLPEPLTWKPGNIKSAPFSFFMLHQQYHVCTILLHRPWAKYGPTTLGSLGAFPNVTASTQLKDEATRLHAGFSHGLGRPQLTGDDNRASLSRSMCTQHAVRVSRIFWQHRQRFNGRTICLSGIQHAGTAALALMAALAHQSAQLDHQSNLRYLQVLSTAIYDMSHTYSPAARMYHLLKNMLVDIRKDMATSNSFDAGALLNRYHHQNTLAAAAISNNNNNSMIFDTSRFSPSMETLYSLPAARSLQKPDADNGQVLKKRRRLSSHHASGLARPMPSILSVGNSPDQLPPRSSHSLKEFNSNVSVKRDRRVSEVATHGVDLDFFHASFIDFINGNIDKTMGAGGDAGNNETSDLSIEGSTPPPAVTIDTMEGILSHNDHSDQQPQTGHSESPTADLTIEEWLAEPPALTPTSSSSHAGNSKHSPDSSVRSAEDFAGMLMGDDAHHEHTDLDGSHTVGSFGAFLNGSDGATPPGGDDEGVSSLEWMMIKADPLGAAEAGGTDGMTLNDLMQSVQKAAGTRDKPAVRNRELDFLSL</sequence>